<feature type="domain" description="HTH luxR-type" evidence="6">
    <location>
        <begin position="148"/>
        <end position="213"/>
    </location>
</feature>
<keyword evidence="9" id="KW-1185">Reference proteome</keyword>
<dbReference type="InterPro" id="IPR000792">
    <property type="entry name" value="Tscrpt_reg_LuxR_C"/>
</dbReference>
<dbReference type="RefSeq" id="WP_251839724.1">
    <property type="nucleotide sequence ID" value="NZ_JACSPO010000004.1"/>
</dbReference>
<organism evidence="8 9">
    <name type="scientific">Oceanitalea stevensii</name>
    <dbReference type="NCBI Taxonomy" id="2763072"/>
    <lineage>
        <taxon>Bacteria</taxon>
        <taxon>Bacillati</taxon>
        <taxon>Actinomycetota</taxon>
        <taxon>Actinomycetes</taxon>
        <taxon>Micrococcales</taxon>
        <taxon>Bogoriellaceae</taxon>
        <taxon>Georgenia</taxon>
    </lineage>
</organism>
<dbReference type="InterPro" id="IPR058245">
    <property type="entry name" value="NreC/VraR/RcsB-like_REC"/>
</dbReference>
<dbReference type="PANTHER" id="PTHR43214">
    <property type="entry name" value="TWO-COMPONENT RESPONSE REGULATOR"/>
    <property type="match status" value="1"/>
</dbReference>
<comment type="caution">
    <text evidence="8">The sequence shown here is derived from an EMBL/GenBank/DDBJ whole genome shotgun (WGS) entry which is preliminary data.</text>
</comment>
<name>A0ABR8Z2Q3_9MICO</name>
<dbReference type="Gene3D" id="3.40.50.2300">
    <property type="match status" value="1"/>
</dbReference>
<dbReference type="InterPro" id="IPR001789">
    <property type="entry name" value="Sig_transdc_resp-reg_receiver"/>
</dbReference>
<evidence type="ECO:0000256" key="3">
    <source>
        <dbReference type="ARBA" id="ARBA00023125"/>
    </source>
</evidence>
<evidence type="ECO:0000256" key="4">
    <source>
        <dbReference type="ARBA" id="ARBA00023163"/>
    </source>
</evidence>
<dbReference type="InterPro" id="IPR016032">
    <property type="entry name" value="Sig_transdc_resp-reg_C-effctor"/>
</dbReference>
<dbReference type="SMART" id="SM00448">
    <property type="entry name" value="REC"/>
    <property type="match status" value="1"/>
</dbReference>
<evidence type="ECO:0000313" key="9">
    <source>
        <dbReference type="Proteomes" id="UP000661894"/>
    </source>
</evidence>
<sequence>MEHIRVLIVDDQPLMSEALAVFVNSAEGMVCAGVAPNGKVGIAMVESHRPDVVLMDLEMPVVDGVAAMEVLSREHPEVPVIAMTTFSGQEHVVAALKAGAAGYLVKDMGPADITAAIRKVHAGEAVLAPSIALALVRSVRESTSARVDESVLGTLTVREREVLQLLARGLNNAEIAERIHFSEASVKAHMTQIMSKLGVRDRVQTLIRASQLGLVDLSLES</sequence>
<dbReference type="EMBL" id="JACSPO010000004">
    <property type="protein sequence ID" value="MBD8062620.1"/>
    <property type="molecule type" value="Genomic_DNA"/>
</dbReference>
<dbReference type="PROSITE" id="PS50043">
    <property type="entry name" value="HTH_LUXR_2"/>
    <property type="match status" value="1"/>
</dbReference>
<evidence type="ECO:0000259" key="7">
    <source>
        <dbReference type="PROSITE" id="PS50110"/>
    </source>
</evidence>
<proteinExistence type="predicted"/>
<keyword evidence="1 5" id="KW-0597">Phosphoprotein</keyword>
<dbReference type="Proteomes" id="UP000661894">
    <property type="component" value="Unassembled WGS sequence"/>
</dbReference>
<reference evidence="8 9" key="1">
    <citation type="submission" date="2020-08" db="EMBL/GenBank/DDBJ databases">
        <title>A Genomic Blueprint of the Chicken Gut Microbiome.</title>
        <authorList>
            <person name="Gilroy R."/>
            <person name="Ravi A."/>
            <person name="Getino M."/>
            <person name="Pursley I."/>
            <person name="Horton D.L."/>
            <person name="Alikhan N.-F."/>
            <person name="Baker D."/>
            <person name="Gharbi K."/>
            <person name="Hall N."/>
            <person name="Watson M."/>
            <person name="Adriaenssens E.M."/>
            <person name="Foster-Nyarko E."/>
            <person name="Jarju S."/>
            <person name="Secka A."/>
            <person name="Antonio M."/>
            <person name="Oren A."/>
            <person name="Chaudhuri R."/>
            <person name="La Ragione R.M."/>
            <person name="Hildebrand F."/>
            <person name="Pallen M.J."/>
        </authorList>
    </citation>
    <scope>NUCLEOTIDE SEQUENCE [LARGE SCALE GENOMIC DNA]</scope>
    <source>
        <strain evidence="8 9">Sa1BUA1</strain>
    </source>
</reference>
<evidence type="ECO:0000259" key="6">
    <source>
        <dbReference type="PROSITE" id="PS50043"/>
    </source>
</evidence>
<dbReference type="Pfam" id="PF00072">
    <property type="entry name" value="Response_reg"/>
    <property type="match status" value="1"/>
</dbReference>
<gene>
    <name evidence="8" type="ORF">H9624_09815</name>
</gene>
<protein>
    <submittedName>
        <fullName evidence="8">Response regulator transcription factor</fullName>
    </submittedName>
</protein>
<evidence type="ECO:0000313" key="8">
    <source>
        <dbReference type="EMBL" id="MBD8062620.1"/>
    </source>
</evidence>
<dbReference type="InterPro" id="IPR039420">
    <property type="entry name" value="WalR-like"/>
</dbReference>
<dbReference type="SUPFAM" id="SSF46894">
    <property type="entry name" value="C-terminal effector domain of the bipartite response regulators"/>
    <property type="match status" value="1"/>
</dbReference>
<keyword evidence="4" id="KW-0804">Transcription</keyword>
<keyword evidence="2" id="KW-0805">Transcription regulation</keyword>
<dbReference type="SMART" id="SM00421">
    <property type="entry name" value="HTH_LUXR"/>
    <property type="match status" value="1"/>
</dbReference>
<evidence type="ECO:0000256" key="2">
    <source>
        <dbReference type="ARBA" id="ARBA00023015"/>
    </source>
</evidence>
<dbReference type="Pfam" id="PF00196">
    <property type="entry name" value="GerE"/>
    <property type="match status" value="1"/>
</dbReference>
<keyword evidence="3" id="KW-0238">DNA-binding</keyword>
<evidence type="ECO:0000256" key="1">
    <source>
        <dbReference type="ARBA" id="ARBA00022553"/>
    </source>
</evidence>
<accession>A0ABR8Z2Q3</accession>
<dbReference type="PANTHER" id="PTHR43214:SF24">
    <property type="entry name" value="TRANSCRIPTIONAL REGULATORY PROTEIN NARL-RELATED"/>
    <property type="match status" value="1"/>
</dbReference>
<feature type="modified residue" description="4-aspartylphosphate" evidence="5">
    <location>
        <position position="56"/>
    </location>
</feature>
<dbReference type="CDD" id="cd17535">
    <property type="entry name" value="REC_NarL-like"/>
    <property type="match status" value="1"/>
</dbReference>
<feature type="domain" description="Response regulatory" evidence="7">
    <location>
        <begin position="5"/>
        <end position="121"/>
    </location>
</feature>
<dbReference type="PROSITE" id="PS50110">
    <property type="entry name" value="RESPONSE_REGULATORY"/>
    <property type="match status" value="1"/>
</dbReference>
<dbReference type="PRINTS" id="PR00038">
    <property type="entry name" value="HTHLUXR"/>
</dbReference>
<evidence type="ECO:0000256" key="5">
    <source>
        <dbReference type="PROSITE-ProRule" id="PRU00169"/>
    </source>
</evidence>
<dbReference type="CDD" id="cd06170">
    <property type="entry name" value="LuxR_C_like"/>
    <property type="match status" value="1"/>
</dbReference>
<dbReference type="InterPro" id="IPR011006">
    <property type="entry name" value="CheY-like_superfamily"/>
</dbReference>
<dbReference type="SUPFAM" id="SSF52172">
    <property type="entry name" value="CheY-like"/>
    <property type="match status" value="1"/>
</dbReference>